<dbReference type="GO" id="GO:0005829">
    <property type="term" value="C:cytosol"/>
    <property type="evidence" value="ECO:0007669"/>
    <property type="project" value="TreeGrafter"/>
</dbReference>
<dbReference type="InterPro" id="IPR036424">
    <property type="entry name" value="UPP_synth-like_sf"/>
</dbReference>
<feature type="binding site" evidence="2">
    <location>
        <begin position="190"/>
        <end position="192"/>
    </location>
    <ligand>
        <name>substrate</name>
    </ligand>
</feature>
<dbReference type="PANTHER" id="PTHR10291">
    <property type="entry name" value="DEHYDRODOLICHYL DIPHOSPHATE SYNTHASE FAMILY MEMBER"/>
    <property type="match status" value="1"/>
</dbReference>
<feature type="binding site" evidence="2">
    <location>
        <begin position="65"/>
        <end position="67"/>
    </location>
    <ligand>
        <name>substrate</name>
    </ligand>
</feature>
<reference evidence="3 4" key="1">
    <citation type="journal article" date="2020" name="ISME J.">
        <title>Parallel Reductive Genome Evolution in Desulfovibrio Ectosymbionts Independently Acquired by Trichonympha Protists in the Termite Gut.</title>
        <authorList>
            <person name="Takeuchi M."/>
            <person name="Kuwahara H."/>
            <person name="Murakami T."/>
            <person name="Takahashi K."/>
            <person name="Kajitani R."/>
            <person name="Toyoda A."/>
            <person name="Itoh T."/>
            <person name="Ohkuma M."/>
            <person name="Hongoh Y."/>
        </authorList>
    </citation>
    <scope>NUCLEOTIDE SEQUENCE [LARGE SCALE GENOMIC DNA]</scope>
    <source>
        <strain evidence="3">ZnDsv-02</strain>
    </source>
</reference>
<evidence type="ECO:0000313" key="4">
    <source>
        <dbReference type="Proteomes" id="UP000505077"/>
    </source>
</evidence>
<comment type="cofactor">
    <cofactor evidence="2">
        <name>Mg(2+)</name>
        <dbReference type="ChEBI" id="CHEBI:18420"/>
    </cofactor>
    <text evidence="2">Binds 2 magnesium ions per subunit.</text>
</comment>
<protein>
    <recommendedName>
        <fullName evidence="2">Isoprenyl transferase</fullName>
        <ecNumber evidence="2">2.5.1.-</ecNumber>
    </recommendedName>
</protein>
<dbReference type="EC" id="2.5.1.-" evidence="2"/>
<dbReference type="Pfam" id="PF01255">
    <property type="entry name" value="Prenyltransf"/>
    <property type="match status" value="1"/>
</dbReference>
<keyword evidence="2" id="KW-0479">Metal-binding</keyword>
<name>A0A6L2R4D7_9BACT</name>
<sequence>MTTNPNSLENLPQHIAVIMDGNGRWAQAKGLSRTEGHHAGAEAVRNIVTECRRLGIQYLTLYVFSSENWQRPKLEVQELFDLLLEFLNSESRLMEEKGIALKVLGDIRSVPLAARTALRNVCQRTSKGADMTLALAVNYGGRAEIVHAVRRLLHTGTDPDSVTEDSLAAHLFTKDIPDPDLLIRTGSEQRLSNFLLYQCAYTELYFTPTPWPSFGTEHLRAALNDYATRSRRFGKTQEQTHGR</sequence>
<feature type="binding site" evidence="2">
    <location>
        <position position="71"/>
    </location>
    <ligand>
        <name>substrate</name>
    </ligand>
</feature>
<organism evidence="3 4">
    <name type="scientific">Candidatus Desulfovibrio kirbyi</name>
    <dbReference type="NCBI Taxonomy" id="2696086"/>
    <lineage>
        <taxon>Bacteria</taxon>
        <taxon>Pseudomonadati</taxon>
        <taxon>Thermodesulfobacteriota</taxon>
        <taxon>Desulfovibrionia</taxon>
        <taxon>Desulfovibrionales</taxon>
        <taxon>Desulfovibrionaceae</taxon>
        <taxon>Desulfovibrio</taxon>
    </lineage>
</organism>
<evidence type="ECO:0000256" key="2">
    <source>
        <dbReference type="HAMAP-Rule" id="MF_01139"/>
    </source>
</evidence>
<dbReference type="FunFam" id="3.40.1180.10:FF:000001">
    <property type="entry name" value="(2E,6E)-farnesyl-diphosphate-specific ditrans,polycis-undecaprenyl-diphosphate synthase"/>
    <property type="match status" value="1"/>
</dbReference>
<dbReference type="PANTHER" id="PTHR10291:SF0">
    <property type="entry name" value="DEHYDRODOLICHYL DIPHOSPHATE SYNTHASE 2"/>
    <property type="match status" value="1"/>
</dbReference>
<feature type="active site" description="Proton acceptor" evidence="2">
    <location>
        <position position="68"/>
    </location>
</feature>
<dbReference type="GO" id="GO:0008834">
    <property type="term" value="F:ditrans,polycis-undecaprenyl-diphosphate synthase [(2E,6E)-farnesyl-diphosphate specific] activity"/>
    <property type="evidence" value="ECO:0007669"/>
    <property type="project" value="TreeGrafter"/>
</dbReference>
<comment type="subunit">
    <text evidence="2">Homodimer.</text>
</comment>
<dbReference type="CDD" id="cd00475">
    <property type="entry name" value="Cis_IPPS"/>
    <property type="match status" value="1"/>
</dbReference>
<keyword evidence="1 2" id="KW-0808">Transferase</keyword>
<dbReference type="HAMAP" id="MF_01139">
    <property type="entry name" value="ISPT"/>
    <property type="match status" value="1"/>
</dbReference>
<comment type="similarity">
    <text evidence="2">Belongs to the UPP synthase family.</text>
</comment>
<feature type="binding site" evidence="2">
    <location>
        <position position="37"/>
    </location>
    <ligand>
        <name>substrate</name>
    </ligand>
</feature>
<dbReference type="GO" id="GO:0016094">
    <property type="term" value="P:polyprenol biosynthetic process"/>
    <property type="evidence" value="ECO:0007669"/>
    <property type="project" value="TreeGrafter"/>
</dbReference>
<dbReference type="GO" id="GO:0030145">
    <property type="term" value="F:manganese ion binding"/>
    <property type="evidence" value="ECO:0007669"/>
    <property type="project" value="TreeGrafter"/>
</dbReference>
<feature type="binding site" evidence="2">
    <location>
        <position position="184"/>
    </location>
    <ligand>
        <name>substrate</name>
    </ligand>
</feature>
<feature type="binding site" evidence="2">
    <location>
        <position position="69"/>
    </location>
    <ligand>
        <name>substrate</name>
    </ligand>
</feature>
<dbReference type="SUPFAM" id="SSF64005">
    <property type="entry name" value="Undecaprenyl diphosphate synthase"/>
    <property type="match status" value="1"/>
</dbReference>
<dbReference type="Gene3D" id="3.40.1180.10">
    <property type="entry name" value="Decaprenyl diphosphate synthase-like"/>
    <property type="match status" value="1"/>
</dbReference>
<feature type="binding site" evidence="2">
    <location>
        <position position="20"/>
    </location>
    <ligand>
        <name>Mg(2+)</name>
        <dbReference type="ChEBI" id="CHEBI:18420"/>
    </ligand>
</feature>
<dbReference type="GO" id="GO:0000287">
    <property type="term" value="F:magnesium ion binding"/>
    <property type="evidence" value="ECO:0007669"/>
    <property type="project" value="UniProtKB-UniRule"/>
</dbReference>
<feature type="active site" evidence="2">
    <location>
        <position position="20"/>
    </location>
</feature>
<gene>
    <name evidence="3" type="primary">uppS</name>
    <name evidence="3" type="ORF">ZNDK_0160</name>
</gene>
<dbReference type="AlphaFoldDB" id="A0A6L2R4D7"/>
<dbReference type="EMBL" id="BLLL01000001">
    <property type="protein sequence ID" value="GFH62389.1"/>
    <property type="molecule type" value="Genomic_DNA"/>
</dbReference>
<accession>A0A6L2R4D7</accession>
<feature type="binding site" evidence="2">
    <location>
        <position position="203"/>
    </location>
    <ligand>
        <name>Mg(2+)</name>
        <dbReference type="ChEBI" id="CHEBI:18420"/>
    </ligand>
</feature>
<comment type="function">
    <text evidence="2">Catalyzes the condensation of isopentenyl diphosphate (IPP) with allylic pyrophosphates generating different type of terpenoids.</text>
</comment>
<comment type="caution">
    <text evidence="3">The sequence shown here is derived from an EMBL/GenBank/DDBJ whole genome shotgun (WGS) entry which is preliminary data.</text>
</comment>
<evidence type="ECO:0000256" key="1">
    <source>
        <dbReference type="ARBA" id="ARBA00022679"/>
    </source>
</evidence>
<proteinExistence type="inferred from homology"/>
<evidence type="ECO:0000313" key="3">
    <source>
        <dbReference type="EMBL" id="GFH62389.1"/>
    </source>
</evidence>
<feature type="binding site" evidence="2">
    <location>
        <begin position="21"/>
        <end position="24"/>
    </location>
    <ligand>
        <name>substrate</name>
    </ligand>
</feature>
<dbReference type="Proteomes" id="UP000505077">
    <property type="component" value="Unassembled WGS sequence"/>
</dbReference>
<dbReference type="InterPro" id="IPR001441">
    <property type="entry name" value="UPP_synth-like"/>
</dbReference>
<feature type="binding site" evidence="2">
    <location>
        <position position="25"/>
    </location>
    <ligand>
        <name>substrate</name>
    </ligand>
</feature>
<dbReference type="NCBIfam" id="TIGR00055">
    <property type="entry name" value="uppS"/>
    <property type="match status" value="1"/>
</dbReference>
<feature type="binding site" evidence="2">
    <location>
        <position position="33"/>
    </location>
    <ligand>
        <name>substrate</name>
    </ligand>
</feature>
<keyword evidence="2" id="KW-0460">Magnesium</keyword>